<evidence type="ECO:0000256" key="6">
    <source>
        <dbReference type="SAM" id="Coils"/>
    </source>
</evidence>
<evidence type="ECO:0000256" key="1">
    <source>
        <dbReference type="ARBA" id="ARBA00009054"/>
    </source>
</evidence>
<dbReference type="CDD" id="cd00446">
    <property type="entry name" value="GrpE"/>
    <property type="match status" value="1"/>
</dbReference>
<dbReference type="InterPro" id="IPR013805">
    <property type="entry name" value="GrpE_CC"/>
</dbReference>
<evidence type="ECO:0000256" key="4">
    <source>
        <dbReference type="RuleBase" id="RU000639"/>
    </source>
</evidence>
<comment type="subcellular location">
    <subcellularLocation>
        <location evidence="3">Cytoplasm</location>
    </subcellularLocation>
</comment>
<comment type="function">
    <text evidence="3 4">Participates actively in the response to hyperosmotic and heat shock by preventing the aggregation of stress-denatured proteins, in association with DnaK and GrpE. It is the nucleotide exchange factor for DnaK and may function as a thermosensor. Unfolded proteins bind initially to DnaJ; upon interaction with the DnaJ-bound protein, DnaK hydrolyzes its bound ATP, resulting in the formation of a stable complex. GrpE releases ADP from DnaK; ATP binding to DnaK triggers the release of the substrate protein, thus completing the reaction cycle. Several rounds of ATP-dependent interactions between DnaJ, DnaK and GrpE are required for fully efficient folding.</text>
</comment>
<dbReference type="Gene3D" id="3.90.20.20">
    <property type="match status" value="1"/>
</dbReference>
<evidence type="ECO:0000256" key="2">
    <source>
        <dbReference type="ARBA" id="ARBA00023186"/>
    </source>
</evidence>
<dbReference type="EMBL" id="JACHGY010000001">
    <property type="protein sequence ID" value="MBB6431388.1"/>
    <property type="molecule type" value="Genomic_DNA"/>
</dbReference>
<dbReference type="HAMAP" id="MF_01151">
    <property type="entry name" value="GrpE"/>
    <property type="match status" value="1"/>
</dbReference>
<name>A0A7X0LMU5_9BACT</name>
<keyword evidence="6" id="KW-0175">Coiled coil</keyword>
<evidence type="ECO:0000256" key="5">
    <source>
        <dbReference type="RuleBase" id="RU004478"/>
    </source>
</evidence>
<feature type="region of interest" description="Disordered" evidence="7">
    <location>
        <begin position="1"/>
        <end position="37"/>
    </location>
</feature>
<gene>
    <name evidence="3" type="primary">grpE</name>
    <name evidence="8" type="ORF">HNQ40_003194</name>
</gene>
<keyword evidence="3 4" id="KW-0346">Stress response</keyword>
<accession>A0A7X0LMU5</accession>
<evidence type="ECO:0000256" key="7">
    <source>
        <dbReference type="SAM" id="MobiDB-lite"/>
    </source>
</evidence>
<dbReference type="PANTHER" id="PTHR21237">
    <property type="entry name" value="GRPE PROTEIN"/>
    <property type="match status" value="1"/>
</dbReference>
<dbReference type="PRINTS" id="PR00773">
    <property type="entry name" value="GRPEPROTEIN"/>
</dbReference>
<dbReference type="SUPFAM" id="SSF58014">
    <property type="entry name" value="Coiled-coil domain of nucleotide exchange factor GrpE"/>
    <property type="match status" value="1"/>
</dbReference>
<dbReference type="SUPFAM" id="SSF51064">
    <property type="entry name" value="Head domain of nucleotide exchange factor GrpE"/>
    <property type="match status" value="1"/>
</dbReference>
<dbReference type="PANTHER" id="PTHR21237:SF23">
    <property type="entry name" value="GRPE PROTEIN HOMOLOG, MITOCHONDRIAL"/>
    <property type="match status" value="1"/>
</dbReference>
<evidence type="ECO:0000313" key="8">
    <source>
        <dbReference type="EMBL" id="MBB6431388.1"/>
    </source>
</evidence>
<proteinExistence type="inferred from homology"/>
<comment type="subunit">
    <text evidence="3">Homodimer.</text>
</comment>
<dbReference type="InterPro" id="IPR009012">
    <property type="entry name" value="GrpE_head"/>
</dbReference>
<dbReference type="Proteomes" id="UP000541810">
    <property type="component" value="Unassembled WGS sequence"/>
</dbReference>
<dbReference type="GO" id="GO:0000774">
    <property type="term" value="F:adenyl-nucleotide exchange factor activity"/>
    <property type="evidence" value="ECO:0007669"/>
    <property type="project" value="InterPro"/>
</dbReference>
<dbReference type="GO" id="GO:0051087">
    <property type="term" value="F:protein-folding chaperone binding"/>
    <property type="evidence" value="ECO:0007669"/>
    <property type="project" value="InterPro"/>
</dbReference>
<organism evidence="8 9">
    <name type="scientific">Algisphaera agarilytica</name>
    <dbReference type="NCBI Taxonomy" id="1385975"/>
    <lineage>
        <taxon>Bacteria</taxon>
        <taxon>Pseudomonadati</taxon>
        <taxon>Planctomycetota</taxon>
        <taxon>Phycisphaerae</taxon>
        <taxon>Phycisphaerales</taxon>
        <taxon>Phycisphaeraceae</taxon>
        <taxon>Algisphaera</taxon>
    </lineage>
</organism>
<dbReference type="GO" id="GO:0042803">
    <property type="term" value="F:protein homodimerization activity"/>
    <property type="evidence" value="ECO:0007669"/>
    <property type="project" value="InterPro"/>
</dbReference>
<dbReference type="GO" id="GO:0005737">
    <property type="term" value="C:cytoplasm"/>
    <property type="evidence" value="ECO:0007669"/>
    <property type="project" value="UniProtKB-SubCell"/>
</dbReference>
<dbReference type="AlphaFoldDB" id="A0A7X0LMU5"/>
<reference evidence="8 9" key="1">
    <citation type="submission" date="2020-08" db="EMBL/GenBank/DDBJ databases">
        <title>Genomic Encyclopedia of Type Strains, Phase IV (KMG-IV): sequencing the most valuable type-strain genomes for metagenomic binning, comparative biology and taxonomic classification.</title>
        <authorList>
            <person name="Goeker M."/>
        </authorList>
    </citation>
    <scope>NUCLEOTIDE SEQUENCE [LARGE SCALE GENOMIC DNA]</scope>
    <source>
        <strain evidence="8 9">DSM 103725</strain>
    </source>
</reference>
<dbReference type="Pfam" id="PF01025">
    <property type="entry name" value="GrpE"/>
    <property type="match status" value="1"/>
</dbReference>
<sequence length="202" mass="22189">MSENIHPNDDLNAAEDSAEVNEFDLTPEGDEPTLADFDPEAAEAEAEAQEVIDEEFAALQKERDELEAKLMRTAADYQNFVRRSQLNIDATKQETLMKVAKALVGVMDNFDRALELDPETTSAGDVQKGAATIQAALLQALEGFGMKKVTVEPGDEFDPNLHEALMRQPSEDIESNHVAAQFMPGYILNDQPVRPAQVSVAE</sequence>
<evidence type="ECO:0000256" key="3">
    <source>
        <dbReference type="HAMAP-Rule" id="MF_01151"/>
    </source>
</evidence>
<feature type="compositionally biased region" description="Acidic residues" evidence="7">
    <location>
        <begin position="12"/>
        <end position="37"/>
    </location>
</feature>
<keyword evidence="2 3" id="KW-0143">Chaperone</keyword>
<keyword evidence="9" id="KW-1185">Reference proteome</keyword>
<dbReference type="GO" id="GO:0051082">
    <property type="term" value="F:unfolded protein binding"/>
    <property type="evidence" value="ECO:0007669"/>
    <property type="project" value="TreeGrafter"/>
</dbReference>
<keyword evidence="3" id="KW-0963">Cytoplasm</keyword>
<comment type="similarity">
    <text evidence="1 3 5">Belongs to the GrpE family.</text>
</comment>
<protein>
    <recommendedName>
        <fullName evidence="3 4">Protein GrpE</fullName>
    </recommendedName>
    <alternativeName>
        <fullName evidence="3">HSP-70 cofactor</fullName>
    </alternativeName>
</protein>
<dbReference type="RefSeq" id="WP_184678858.1">
    <property type="nucleotide sequence ID" value="NZ_JACHGY010000001.1"/>
</dbReference>
<dbReference type="Gene3D" id="2.30.22.10">
    <property type="entry name" value="Head domain of nucleotide exchange factor GrpE"/>
    <property type="match status" value="1"/>
</dbReference>
<comment type="caution">
    <text evidence="8">The sequence shown here is derived from an EMBL/GenBank/DDBJ whole genome shotgun (WGS) entry which is preliminary data.</text>
</comment>
<dbReference type="InterPro" id="IPR000740">
    <property type="entry name" value="GrpE"/>
</dbReference>
<dbReference type="PROSITE" id="PS01071">
    <property type="entry name" value="GRPE"/>
    <property type="match status" value="1"/>
</dbReference>
<evidence type="ECO:0000313" key="9">
    <source>
        <dbReference type="Proteomes" id="UP000541810"/>
    </source>
</evidence>
<dbReference type="GO" id="GO:0006457">
    <property type="term" value="P:protein folding"/>
    <property type="evidence" value="ECO:0007669"/>
    <property type="project" value="InterPro"/>
</dbReference>
<feature type="coiled-coil region" evidence="6">
    <location>
        <begin position="49"/>
        <end position="76"/>
    </location>
</feature>